<keyword evidence="2 5" id="KW-0812">Transmembrane</keyword>
<gene>
    <name evidence="7" type="primary">tatC2</name>
    <name evidence="5" type="synonym">tatC</name>
    <name evidence="8" type="ORF">APQ99_00654</name>
    <name evidence="7" type="ORF">HBSAL_11175</name>
</gene>
<comment type="subcellular location">
    <subcellularLocation>
        <location evidence="5">Cell membrane</location>
        <topology evidence="5">Multi-pass membrane protein</topology>
    </subcellularLocation>
    <subcellularLocation>
        <location evidence="1">Membrane</location>
        <topology evidence="1">Multi-pass membrane protein</topology>
    </subcellularLocation>
</comment>
<evidence type="ECO:0000313" key="9">
    <source>
        <dbReference type="Proteomes" id="UP000296216"/>
    </source>
</evidence>
<feature type="transmembrane region" description="Helical" evidence="5">
    <location>
        <begin position="584"/>
        <end position="606"/>
    </location>
</feature>
<feature type="transmembrane region" description="Helical" evidence="5">
    <location>
        <begin position="124"/>
        <end position="155"/>
    </location>
</feature>
<feature type="transmembrane region" description="Helical" evidence="5">
    <location>
        <begin position="484"/>
        <end position="504"/>
    </location>
</feature>
<feature type="transmembrane region" description="Helical" evidence="5">
    <location>
        <begin position="234"/>
        <end position="251"/>
    </location>
</feature>
<evidence type="ECO:0000313" key="10">
    <source>
        <dbReference type="Proteomes" id="UP000323075"/>
    </source>
</evidence>
<feature type="transmembrane region" description="Helical" evidence="5">
    <location>
        <begin position="327"/>
        <end position="349"/>
    </location>
</feature>
<dbReference type="GeneID" id="39856067"/>
<feature type="compositionally biased region" description="Acidic residues" evidence="6">
    <location>
        <begin position="426"/>
        <end position="438"/>
    </location>
</feature>
<dbReference type="GO" id="GO:0009977">
    <property type="term" value="F:proton motive force dependent protein transmembrane transporter activity"/>
    <property type="evidence" value="ECO:0007669"/>
    <property type="project" value="TreeGrafter"/>
</dbReference>
<feature type="transmembrane region" description="Helical" evidence="5">
    <location>
        <begin position="272"/>
        <end position="291"/>
    </location>
</feature>
<dbReference type="PANTHER" id="PTHR30371:SF0">
    <property type="entry name" value="SEC-INDEPENDENT PROTEIN TRANSLOCASE PROTEIN TATC, CHLOROPLASTIC-RELATED"/>
    <property type="match status" value="1"/>
</dbReference>
<feature type="transmembrane region" description="Helical" evidence="5">
    <location>
        <begin position="211"/>
        <end position="228"/>
    </location>
</feature>
<keyword evidence="5" id="KW-0811">Translocation</keyword>
<dbReference type="GO" id="GO:0043953">
    <property type="term" value="P:protein transport by the Tat complex"/>
    <property type="evidence" value="ECO:0007669"/>
    <property type="project" value="UniProtKB-UniRule"/>
</dbReference>
<keyword evidence="3 5" id="KW-1133">Transmembrane helix</keyword>
<name>A0A4D6GZG7_HALS9</name>
<reference evidence="8 10" key="2">
    <citation type="submission" date="2019-07" db="EMBL/GenBank/DDBJ databases">
        <title>Genomic Encyclopedia of Archaeal and Bacterial Type Strains, Phase II (KMG-II): from individual species to whole genera.</title>
        <authorList>
            <person name="Goeker M."/>
        </authorList>
    </citation>
    <scope>NUCLEOTIDE SEQUENCE [LARGE SCALE GENOMIC DNA]</scope>
    <source>
        <strain evidence="8 10">DSM 3754</strain>
    </source>
</reference>
<evidence type="ECO:0000256" key="6">
    <source>
        <dbReference type="SAM" id="MobiDB-lite"/>
    </source>
</evidence>
<evidence type="ECO:0000313" key="8">
    <source>
        <dbReference type="EMBL" id="TYO82136.1"/>
    </source>
</evidence>
<evidence type="ECO:0000313" key="7">
    <source>
        <dbReference type="EMBL" id="QCC45877.1"/>
    </source>
</evidence>
<organism evidence="7 9">
    <name type="scientific">Halobacterium salinarum (strain ATCC 33171 / DSM 3754 / JCM 8978 / NBRC 102687 / NCIMB 764 / 91-R6)</name>
    <dbReference type="NCBI Taxonomy" id="2597657"/>
    <lineage>
        <taxon>Archaea</taxon>
        <taxon>Methanobacteriati</taxon>
        <taxon>Methanobacteriota</taxon>
        <taxon>Stenosarchaea group</taxon>
        <taxon>Halobacteria</taxon>
        <taxon>Halobacteriales</taxon>
        <taxon>Halobacteriaceae</taxon>
        <taxon>Halobacterium</taxon>
    </lineage>
</organism>
<feature type="transmembrane region" description="Helical" evidence="5">
    <location>
        <begin position="686"/>
        <end position="710"/>
    </location>
</feature>
<dbReference type="InterPro" id="IPR002033">
    <property type="entry name" value="TatC"/>
</dbReference>
<evidence type="ECO:0000256" key="1">
    <source>
        <dbReference type="ARBA" id="ARBA00004141"/>
    </source>
</evidence>
<dbReference type="Proteomes" id="UP000296216">
    <property type="component" value="Chromosome"/>
</dbReference>
<feature type="transmembrane region" description="Helical" evidence="5">
    <location>
        <begin position="175"/>
        <end position="199"/>
    </location>
</feature>
<evidence type="ECO:0000256" key="5">
    <source>
        <dbReference type="HAMAP-Rule" id="MF_00902"/>
    </source>
</evidence>
<keyword evidence="5" id="KW-0653">Protein transport</keyword>
<accession>A0A4D6GZG7</accession>
<dbReference type="HAMAP" id="MF_00902">
    <property type="entry name" value="TatC"/>
    <property type="match status" value="1"/>
</dbReference>
<evidence type="ECO:0000256" key="3">
    <source>
        <dbReference type="ARBA" id="ARBA00022989"/>
    </source>
</evidence>
<dbReference type="EMBL" id="VRYN01000001">
    <property type="protein sequence ID" value="TYO82136.1"/>
    <property type="molecule type" value="Genomic_DNA"/>
</dbReference>
<dbReference type="NCBIfam" id="TIGR01912">
    <property type="entry name" value="TatC-Arch"/>
    <property type="match status" value="1"/>
</dbReference>
<keyword evidence="5" id="KW-1003">Cell membrane</keyword>
<evidence type="ECO:0000256" key="2">
    <source>
        <dbReference type="ARBA" id="ARBA00022692"/>
    </source>
</evidence>
<dbReference type="RefSeq" id="WP_136361591.1">
    <property type="nucleotide sequence ID" value="NZ_VRYN01000001.1"/>
</dbReference>
<comment type="subunit">
    <text evidence="5">Forms a complex with TatA.</text>
</comment>
<keyword evidence="4 5" id="KW-0472">Membrane</keyword>
<keyword evidence="5" id="KW-0813">Transport</keyword>
<feature type="transmembrane region" description="Helical" evidence="5">
    <location>
        <begin position="664"/>
        <end position="680"/>
    </location>
</feature>
<dbReference type="GO" id="GO:0033281">
    <property type="term" value="C:TAT protein transport complex"/>
    <property type="evidence" value="ECO:0007669"/>
    <property type="project" value="UniProtKB-UniRule"/>
</dbReference>
<comment type="caution">
    <text evidence="5">Lacks conserved residue(s) required for the propagation of feature annotation.</text>
</comment>
<dbReference type="EMBL" id="CP038631">
    <property type="protein sequence ID" value="QCC45877.1"/>
    <property type="molecule type" value="Genomic_DNA"/>
</dbReference>
<feature type="transmembrane region" description="Helical" evidence="5">
    <location>
        <begin position="81"/>
        <end position="103"/>
    </location>
</feature>
<protein>
    <recommendedName>
        <fullName evidence="5">Sec-independent protein translocase protein TatC</fullName>
    </recommendedName>
</protein>
<reference evidence="7" key="3">
    <citation type="journal article" name="MicrobiologyOpen">
        <title>Whole-genome comparison between the type strain of Halobacterium salinarum (DSM 3754(T)) and the laboratory strains R1 and NRC-1.</title>
        <authorList>
            <person name="Pfeiffer F."/>
            <person name="Losensky G."/>
            <person name="Marchfelder A."/>
            <person name="Habermann B."/>
            <person name="Dyall-Smith M."/>
        </authorList>
    </citation>
    <scope>NUCLEOTIDE SEQUENCE</scope>
    <source>
        <strain evidence="7">91-R6</strain>
    </source>
</reference>
<feature type="transmembrane region" description="Helical" evidence="5">
    <location>
        <begin position="38"/>
        <end position="61"/>
    </location>
</feature>
<reference evidence="7 9" key="1">
    <citation type="journal article" date="2019" name="Microbiol. Resour. Announc.">
        <title>The Genome Sequence of the Halobacterium salinarum Type Strain Is Closely Related to That of Laboratory Strains NRC-1 and R1.</title>
        <authorList>
            <person name="Pfeiffer F."/>
            <person name="Marchfelder A."/>
            <person name="Habermann B."/>
            <person name="Dyall-Smith M.L."/>
        </authorList>
    </citation>
    <scope>NUCLEOTIDE SEQUENCE [LARGE SCALE GENOMIC DNA]</scope>
    <source>
        <strain evidence="7">91-R6</strain>
        <strain evidence="9">ATCC 33171 / DSM 3754 / JCM 8978 / NBRC 102687 / NCIMB 764 / 91-R6</strain>
    </source>
</reference>
<feature type="transmembrane region" description="Helical" evidence="5">
    <location>
        <begin position="626"/>
        <end position="652"/>
    </location>
</feature>
<dbReference type="AlphaFoldDB" id="A0A4D6GZG7"/>
<dbReference type="PANTHER" id="PTHR30371">
    <property type="entry name" value="SEC-INDEPENDENT PROTEIN TRANSLOCASE PROTEIN TATC"/>
    <property type="match status" value="1"/>
</dbReference>
<dbReference type="GO" id="GO:0065002">
    <property type="term" value="P:intracellular protein transmembrane transport"/>
    <property type="evidence" value="ECO:0007669"/>
    <property type="project" value="TreeGrafter"/>
</dbReference>
<feature type="transmembrane region" description="Helical" evidence="5">
    <location>
        <begin position="539"/>
        <end position="563"/>
    </location>
</feature>
<comment type="similarity">
    <text evidence="5">Belongs to the TatC family.</text>
</comment>
<proteinExistence type="inferred from homology"/>
<comment type="function">
    <text evidence="5">Part of the twin-arginine translocation (Tat) system that transports large folded proteins containing a characteristic twin-arginine motif in their signal peptide across membranes.</text>
</comment>
<dbReference type="Pfam" id="PF00902">
    <property type="entry name" value="TatC"/>
    <property type="match status" value="2"/>
</dbReference>
<feature type="region of interest" description="Disordered" evidence="6">
    <location>
        <begin position="426"/>
        <end position="445"/>
    </location>
</feature>
<sequence>MSGSGSDLVSPGTARAIDSGRESIGVLLSTAQDRLQHVFIAFVVGLLAGIFVMRLFIWPTLEADLLPANAEVIAQTPFEVILMQVKIGLFAGVLAALPVLAYHAKRPLQDRDIVPPISVTRWQLGGVLVIAAGLAALGVLYAYFAFFPLMFQFLAGNADTVGLSPKYSIVKWTEFILFLSLSFSLAAQLPLLMSGLSYSGIVAYETFRDKWRYAIVAIATFGALFSPPDPFTQILWATPLVLLYGLSLYVSKIVVTVKRGRDDIDVRGVFRAAWNRILGVVVLGFGAGYAVEQYNGIQLFNDGLAALGSGVRVPTVERALGVPTDTAVLVLGAAFAALAVLAATLYYLYVAVDRAAARNGPRSRRPDPADIDLNALDAAGIEAAPPEAFAALSEDEALATASQAMDDGDDRKAELVLDRFDAAAADDDDTGSEADNPDAESSATMQRTAAGMMDAFTEDDTTEDDIGGYYHDLRFIFDSLRSRAFRIVGGFMLVMVGVFGWLYYGGLATLRYDFITRIPPEIQPDANSWPITLHPVEALVFQVKLSVVIAAVAVVPLLVYYLWPSLSERGLVTGDRSTILAWGGSLAVTLVGGSYLGYAYIAPAVISFLVGDALQAGMVISYTIGTFAWLVFLLTVGIGLLASIPVTMVLFNHGNIVSFDTMRRRWRVPVLATFFFAALATPDSLYTMFIVALPVATMYGLGLAILYALTLGGRRGGDSRSTPT</sequence>
<dbReference type="InterPro" id="IPR011532">
    <property type="entry name" value="TatC_arc"/>
</dbReference>
<evidence type="ECO:0000256" key="4">
    <source>
        <dbReference type="ARBA" id="ARBA00023136"/>
    </source>
</evidence>
<dbReference type="Proteomes" id="UP000323075">
    <property type="component" value="Unassembled WGS sequence"/>
</dbReference>